<gene>
    <name evidence="1" type="ORF">CLV73_2376</name>
</gene>
<dbReference type="RefSeq" id="WP_157798785.1">
    <property type="nucleotide sequence ID" value="NZ_PGFD01000002.1"/>
</dbReference>
<evidence type="ECO:0000313" key="1">
    <source>
        <dbReference type="EMBL" id="PJJ64023.1"/>
    </source>
</evidence>
<proteinExistence type="predicted"/>
<dbReference type="AlphaFoldDB" id="A0A2M9C0V0"/>
<name>A0A2M9C0V0_9FLAO</name>
<comment type="caution">
    <text evidence="1">The sequence shown here is derived from an EMBL/GenBank/DDBJ whole genome shotgun (WGS) entry which is preliminary data.</text>
</comment>
<sequence>MINLEEKDFLELTTKLITKVVPKSRIPAITKSGKDQLNPSTKRLQKNATANNNAGTAKIRMFVLVFS</sequence>
<keyword evidence="2" id="KW-1185">Reference proteome</keyword>
<accession>A0A2M9C0V0</accession>
<organism evidence="1 2">
    <name type="scientific">Chryseobacterium geocarposphaerae</name>
    <dbReference type="NCBI Taxonomy" id="1416776"/>
    <lineage>
        <taxon>Bacteria</taxon>
        <taxon>Pseudomonadati</taxon>
        <taxon>Bacteroidota</taxon>
        <taxon>Flavobacteriia</taxon>
        <taxon>Flavobacteriales</taxon>
        <taxon>Weeksellaceae</taxon>
        <taxon>Chryseobacterium group</taxon>
        <taxon>Chryseobacterium</taxon>
    </lineage>
</organism>
<evidence type="ECO:0000313" key="2">
    <source>
        <dbReference type="Proteomes" id="UP000228740"/>
    </source>
</evidence>
<protein>
    <submittedName>
        <fullName evidence="1">Uncharacterized protein</fullName>
    </submittedName>
</protein>
<reference evidence="1 2" key="1">
    <citation type="submission" date="2017-11" db="EMBL/GenBank/DDBJ databases">
        <title>Genomic Encyclopedia of Archaeal and Bacterial Type Strains, Phase II (KMG-II): From Individual Species to Whole Genera.</title>
        <authorList>
            <person name="Goeker M."/>
        </authorList>
    </citation>
    <scope>NUCLEOTIDE SEQUENCE [LARGE SCALE GENOMIC DNA]</scope>
    <source>
        <strain evidence="1 2">DSM 27617</strain>
    </source>
</reference>
<dbReference type="EMBL" id="PGFD01000002">
    <property type="protein sequence ID" value="PJJ64023.1"/>
    <property type="molecule type" value="Genomic_DNA"/>
</dbReference>
<dbReference type="Proteomes" id="UP000228740">
    <property type="component" value="Unassembled WGS sequence"/>
</dbReference>